<reference evidence="3" key="1">
    <citation type="journal article" date="2019" name="Int. J. Syst. Evol. Microbiol.">
        <title>The Global Catalogue of Microorganisms (GCM) 10K type strain sequencing project: providing services to taxonomists for standard genome sequencing and annotation.</title>
        <authorList>
            <consortium name="The Broad Institute Genomics Platform"/>
            <consortium name="The Broad Institute Genome Sequencing Center for Infectious Disease"/>
            <person name="Wu L."/>
            <person name="Ma J."/>
        </authorList>
    </citation>
    <scope>NUCLEOTIDE SEQUENCE [LARGE SCALE GENOMIC DNA]</scope>
    <source>
        <strain evidence="3">CCUG 59858</strain>
    </source>
</reference>
<dbReference type="RefSeq" id="WP_382339952.1">
    <property type="nucleotide sequence ID" value="NZ_JBHSAB010000001.1"/>
</dbReference>
<protein>
    <submittedName>
        <fullName evidence="2">Class I SAM-dependent methyltransferase</fullName>
        <ecNumber evidence="2">2.1.-.-</ecNumber>
    </submittedName>
</protein>
<evidence type="ECO:0000313" key="2">
    <source>
        <dbReference type="EMBL" id="MFC3907517.1"/>
    </source>
</evidence>
<dbReference type="Gene3D" id="3.40.50.150">
    <property type="entry name" value="Vaccinia Virus protein VP39"/>
    <property type="match status" value="1"/>
</dbReference>
<gene>
    <name evidence="2" type="ORF">ACFORL_00305</name>
</gene>
<dbReference type="InterPro" id="IPR029063">
    <property type="entry name" value="SAM-dependent_MTases_sf"/>
</dbReference>
<keyword evidence="2" id="KW-0489">Methyltransferase</keyword>
<dbReference type="EMBL" id="JBHSAB010000001">
    <property type="protein sequence ID" value="MFC3907517.1"/>
    <property type="molecule type" value="Genomic_DNA"/>
</dbReference>
<dbReference type="InterPro" id="IPR013217">
    <property type="entry name" value="Methyltransf_12"/>
</dbReference>
<sequence>MSSITENEIKKGQAVYTPFILRLYNLWVLDISNSYIWRCPKAPQLQQFNELVTANHLDIGVGTGYYLKNTKWPADAKIALMDLNPNCLAMTKNALAEYSPITYQADIFKPQPELNEQFDSISMNYLLHCLPGDMSFKSAAIENAVKMLKPGGTLFGATILANPELHNKISTALCGLYNRKGIFSNAMDTLQALEKALATSLTDVEITVVGCVALFKGKRSVNNS</sequence>
<feature type="domain" description="Methyltransferase type 12" evidence="1">
    <location>
        <begin position="57"/>
        <end position="154"/>
    </location>
</feature>
<dbReference type="GO" id="GO:0032259">
    <property type="term" value="P:methylation"/>
    <property type="evidence" value="ECO:0007669"/>
    <property type="project" value="UniProtKB-KW"/>
</dbReference>
<dbReference type="Proteomes" id="UP001595758">
    <property type="component" value="Unassembled WGS sequence"/>
</dbReference>
<dbReference type="CDD" id="cd02440">
    <property type="entry name" value="AdoMet_MTases"/>
    <property type="match status" value="1"/>
</dbReference>
<dbReference type="EC" id="2.1.-.-" evidence="2"/>
<organism evidence="2 3">
    <name type="scientific">Legionella dresdenensis</name>
    <dbReference type="NCBI Taxonomy" id="450200"/>
    <lineage>
        <taxon>Bacteria</taxon>
        <taxon>Pseudomonadati</taxon>
        <taxon>Pseudomonadota</taxon>
        <taxon>Gammaproteobacteria</taxon>
        <taxon>Legionellales</taxon>
        <taxon>Legionellaceae</taxon>
        <taxon>Legionella</taxon>
    </lineage>
</organism>
<evidence type="ECO:0000313" key="3">
    <source>
        <dbReference type="Proteomes" id="UP001595758"/>
    </source>
</evidence>
<evidence type="ECO:0000259" key="1">
    <source>
        <dbReference type="Pfam" id="PF08242"/>
    </source>
</evidence>
<dbReference type="PIRSF" id="PIRSF011491">
    <property type="entry name" value="Mtase_YbcY_prd"/>
    <property type="match status" value="1"/>
</dbReference>
<name>A0ABV8CBG3_9GAMM</name>
<dbReference type="SUPFAM" id="SSF53335">
    <property type="entry name" value="S-adenosyl-L-methionine-dependent methyltransferases"/>
    <property type="match status" value="1"/>
</dbReference>
<proteinExistence type="predicted"/>
<keyword evidence="2" id="KW-0808">Transferase</keyword>
<accession>A0ABV8CBG3</accession>
<comment type="caution">
    <text evidence="2">The sequence shown here is derived from an EMBL/GenBank/DDBJ whole genome shotgun (WGS) entry which is preliminary data.</text>
</comment>
<dbReference type="GO" id="GO:0008168">
    <property type="term" value="F:methyltransferase activity"/>
    <property type="evidence" value="ECO:0007669"/>
    <property type="project" value="UniProtKB-KW"/>
</dbReference>
<dbReference type="Pfam" id="PF08242">
    <property type="entry name" value="Methyltransf_12"/>
    <property type="match status" value="1"/>
</dbReference>
<dbReference type="InterPro" id="IPR016584">
    <property type="entry name" value="MeTrfase_VrtF"/>
</dbReference>
<keyword evidence="3" id="KW-1185">Reference proteome</keyword>